<organism evidence="2">
    <name type="scientific">Perkinsus marinus (strain ATCC 50983 / TXsc)</name>
    <dbReference type="NCBI Taxonomy" id="423536"/>
    <lineage>
        <taxon>Eukaryota</taxon>
        <taxon>Sar</taxon>
        <taxon>Alveolata</taxon>
        <taxon>Perkinsozoa</taxon>
        <taxon>Perkinsea</taxon>
        <taxon>Perkinsida</taxon>
        <taxon>Perkinsidae</taxon>
        <taxon>Perkinsus</taxon>
    </lineage>
</organism>
<dbReference type="InParanoid" id="C5L646"/>
<dbReference type="AlphaFoldDB" id="C5L646"/>
<dbReference type="OrthoDB" id="420179at2759"/>
<proteinExistence type="predicted"/>
<evidence type="ECO:0000313" key="1">
    <source>
        <dbReference type="EMBL" id="EER07796.1"/>
    </source>
</evidence>
<feature type="non-terminal residue" evidence="1">
    <location>
        <position position="218"/>
    </location>
</feature>
<name>C5L646_PERM5</name>
<evidence type="ECO:0000313" key="2">
    <source>
        <dbReference type="Proteomes" id="UP000007800"/>
    </source>
</evidence>
<dbReference type="SUPFAM" id="SSF47616">
    <property type="entry name" value="GST C-terminal domain-like"/>
    <property type="match status" value="1"/>
</dbReference>
<protein>
    <recommendedName>
        <fullName evidence="3">GST C-terminal domain-containing protein</fullName>
    </recommendedName>
</protein>
<sequence>MSSPKLFNLPDPSQREALTKFFRDRQVGRLRLVGCEDDKLWQYVMHQVVGALDAHLRDDNAFRFLLGPRPTAADFALYGLLKQLSLDHTTGYIIRDRFTAVYGWIMAMDDSSGLEVDAEWELLRMNTPAVRKILKLVTSMYLPYLVANSRASRGDEVRVEFRLDDGQTFLHREKFGSYQKKCFENLRRQYVELNAAQRREISKLAGCQLDQWLDVNQS</sequence>
<reference evidence="1 2" key="1">
    <citation type="submission" date="2008-07" db="EMBL/GenBank/DDBJ databases">
        <authorList>
            <person name="El-Sayed N."/>
            <person name="Caler E."/>
            <person name="Inman J."/>
            <person name="Amedeo P."/>
            <person name="Hass B."/>
            <person name="Wortman J."/>
        </authorList>
    </citation>
    <scope>NUCLEOTIDE SEQUENCE [LARGE SCALE GENOMIC DNA]</scope>
    <source>
        <strain evidence="2">ATCC 50983 / TXsc</strain>
    </source>
</reference>
<dbReference type="RefSeq" id="XP_002775980.1">
    <property type="nucleotide sequence ID" value="XM_002775934.1"/>
</dbReference>
<accession>C5L646</accession>
<keyword evidence="2" id="KW-1185">Reference proteome</keyword>
<dbReference type="GeneID" id="9042996"/>
<dbReference type="Proteomes" id="UP000007800">
    <property type="component" value="Unassembled WGS sequence"/>
</dbReference>
<gene>
    <name evidence="1" type="ORF">Pmar_PMAR010581</name>
</gene>
<dbReference type="InterPro" id="IPR036282">
    <property type="entry name" value="Glutathione-S-Trfase_C_sf"/>
</dbReference>
<evidence type="ECO:0008006" key="3">
    <source>
        <dbReference type="Google" id="ProtNLM"/>
    </source>
</evidence>
<dbReference type="EMBL" id="GG679695">
    <property type="protein sequence ID" value="EER07796.1"/>
    <property type="molecule type" value="Genomic_DNA"/>
</dbReference>
<dbReference type="Pfam" id="PF13410">
    <property type="entry name" value="GST_C_2"/>
    <property type="match status" value="1"/>
</dbReference>